<sequence>MIFGRWTRKQMITMFCLGAALLGLVIVIGILNSGVSSKELDWKKATRSKCFKTSPNTTHSTLELVHIVFRHGIRTPVDTYPNDPYLKDSFEPTGWGHVTNSGKRELFEMGRWLHRRYGDFMGPYYRPERLHAQATASPRAMMSLQTTLASMFEPRGTPMEWNKHLNWQPIPIVSEPLDEDSLLLVRTPCPRYFEALEEVFKRPEVIAETKPYEQMFRELTNLTGKSIQSAEDINSLYITLLAEQEFGYKLPDWSKDYFPDRMQFLAEQSYVYNAYTPEMQKIKGGPFLKRMYKEMVAKSTGSLKPKDRGMYIYAGHDWTVGNILMALGVWKRQMPRFAVMAIFETHRDKETGEYYVEIFLRNDEHGCLEQLQLKDCDLRCPLSRLIELSEDVLPNEPAEQRCRPHDDNFVEPPPRIIDQNGQLAKMIKYLGLMLIASFVLIVRGGVIEIEVPQEITEGPENGSKNSVEAEPPNNSENNSTLKLVHVLFRHGPRTPVTTYPTDPYINETFMPFGWGALTNGAKVELYKIGKQLRRRYKDFLPAYYQPEVIRAQSSESPRTMMSLQMVLAGLFPPENTPMEWNLMLNWQPIPIMMEPEETDVRIRMKAPCPRYDEAVLEVINLPEVKQLHAENSELLQELTNLTGLNVTHTHDVTNIFITLQSEQAYGLELPSWTKDYYPEKMLPLAGKSYVYDAYTTELRKMKGGFFLELLLKQLQDKISGKTRPKDRKMFLSCGHDWTITNVLSALNVWEALMPRFSALIAFELHQNSKTGEYFLEIFFQNDPEKEPQQLQIPGCEKQCPISKLLELTKDIIPDAPYEELCKAKGTLEGAKISYNYRAAKMPRSHFTRRHCIAMTGGLIASAVLIWCVAHSAVESAAKLYDPGADKSTLELLHVVFRHGPRTPADTYPRDPYVNETYYPFGWGQITNNGKRELFNIGTWLRKRYGKFLAPNYSPDSVHAQATGVPRTHMTMQTVLAAFFPPKGTDMEWNGRFNWQPIPVFSQELNEDTLLLVRKPCPRYFEALNEVYELPDVKAEIAPYLEMFKELEEHTGLSFKEPEDVQSLYLTLLAEQEWGLELPEWTHSYFPEKLQFLAEQSYVYNVYTPEMQKIKGGPFLKKMLDEMQQKKNGTLKPSGRKLFIYAGHDSTVVNVLSALKVWERQMPRYSSMVMFELHKSKETGDYWVEIYFRNDPTGQAQKLTLPGCEFQCPLDKLLDFAKDVLPTEADDKRCESRNQGFTEPPLRGP</sequence>
<dbReference type="InterPro" id="IPR050645">
    <property type="entry name" value="Histidine_acid_phosphatase"/>
</dbReference>
<dbReference type="Proteomes" id="UP001652628">
    <property type="component" value="Chromosome 3"/>
</dbReference>
<dbReference type="RefSeq" id="XP_070853050.1">
    <property type="nucleotide sequence ID" value="XM_070996949.1"/>
</dbReference>
<name>A0ABM4TSW0_DROSZ</name>
<dbReference type="CDD" id="cd07061">
    <property type="entry name" value="HP_HAP_like"/>
    <property type="match status" value="3"/>
</dbReference>
<evidence type="ECO:0000313" key="4">
    <source>
        <dbReference type="Proteomes" id="UP001652628"/>
    </source>
</evidence>
<comment type="catalytic activity">
    <reaction evidence="1">
        <text>a phosphate monoester + H2O = an alcohol + phosphate</text>
        <dbReference type="Rhea" id="RHEA:15017"/>
        <dbReference type="ChEBI" id="CHEBI:15377"/>
        <dbReference type="ChEBI" id="CHEBI:30879"/>
        <dbReference type="ChEBI" id="CHEBI:43474"/>
        <dbReference type="ChEBI" id="CHEBI:67140"/>
        <dbReference type="EC" id="3.1.3.2"/>
    </reaction>
</comment>
<proteinExistence type="inferred from homology"/>
<dbReference type="InterPro" id="IPR000560">
    <property type="entry name" value="His_Pase_clade-2"/>
</dbReference>
<dbReference type="PROSITE" id="PS00778">
    <property type="entry name" value="HIS_ACID_PHOSPHAT_2"/>
    <property type="match status" value="1"/>
</dbReference>
<dbReference type="PANTHER" id="PTHR11567:SF205">
    <property type="entry name" value="GH28721P-RELATED"/>
    <property type="match status" value="1"/>
</dbReference>
<dbReference type="PROSITE" id="PS00616">
    <property type="entry name" value="HIS_ACID_PHOSPHAT_1"/>
    <property type="match status" value="3"/>
</dbReference>
<dbReference type="PANTHER" id="PTHR11567">
    <property type="entry name" value="ACID PHOSPHATASE-RELATED"/>
    <property type="match status" value="1"/>
</dbReference>
<organism evidence="4 5">
    <name type="scientific">Drosophila suzukii</name>
    <name type="common">Spotted-wing drosophila fruit fly</name>
    <dbReference type="NCBI Taxonomy" id="28584"/>
    <lineage>
        <taxon>Eukaryota</taxon>
        <taxon>Metazoa</taxon>
        <taxon>Ecdysozoa</taxon>
        <taxon>Arthropoda</taxon>
        <taxon>Hexapoda</taxon>
        <taxon>Insecta</taxon>
        <taxon>Pterygota</taxon>
        <taxon>Neoptera</taxon>
        <taxon>Endopterygota</taxon>
        <taxon>Diptera</taxon>
        <taxon>Brachycera</taxon>
        <taxon>Muscomorpha</taxon>
        <taxon>Ephydroidea</taxon>
        <taxon>Drosophilidae</taxon>
        <taxon>Drosophila</taxon>
        <taxon>Sophophora</taxon>
    </lineage>
</organism>
<evidence type="ECO:0000256" key="1">
    <source>
        <dbReference type="ARBA" id="ARBA00000032"/>
    </source>
</evidence>
<feature type="compositionally biased region" description="Low complexity" evidence="3">
    <location>
        <begin position="465"/>
        <end position="476"/>
    </location>
</feature>
<feature type="region of interest" description="Disordered" evidence="3">
    <location>
        <begin position="456"/>
        <end position="476"/>
    </location>
</feature>
<evidence type="ECO:0008006" key="6">
    <source>
        <dbReference type="Google" id="ProtNLM"/>
    </source>
</evidence>
<keyword evidence="4" id="KW-1185">Reference proteome</keyword>
<dbReference type="SUPFAM" id="SSF53254">
    <property type="entry name" value="Phosphoglycerate mutase-like"/>
    <property type="match status" value="3"/>
</dbReference>
<reference evidence="5" key="1">
    <citation type="submission" date="2025-08" db="UniProtKB">
        <authorList>
            <consortium name="RefSeq"/>
        </authorList>
    </citation>
    <scope>IDENTIFICATION</scope>
</reference>
<dbReference type="Gene3D" id="3.40.50.1240">
    <property type="entry name" value="Phosphoglycerate mutase-like"/>
    <property type="match status" value="3"/>
</dbReference>
<evidence type="ECO:0000256" key="2">
    <source>
        <dbReference type="ARBA" id="ARBA00005375"/>
    </source>
</evidence>
<evidence type="ECO:0000256" key="3">
    <source>
        <dbReference type="SAM" id="MobiDB-lite"/>
    </source>
</evidence>
<accession>A0ABM4TSW0</accession>
<dbReference type="GeneID" id="108017022"/>
<comment type="similarity">
    <text evidence="2">Belongs to the histidine acid phosphatase family.</text>
</comment>
<dbReference type="InterPro" id="IPR029033">
    <property type="entry name" value="His_PPase_superfam"/>
</dbReference>
<dbReference type="InterPro" id="IPR033379">
    <property type="entry name" value="Acid_Pase_AS"/>
</dbReference>
<dbReference type="Pfam" id="PF00328">
    <property type="entry name" value="His_Phos_2"/>
    <property type="match status" value="3"/>
</dbReference>
<protein>
    <recommendedName>
        <fullName evidence="6">Acid phosphatase</fullName>
    </recommendedName>
</protein>
<evidence type="ECO:0000313" key="5">
    <source>
        <dbReference type="RefSeq" id="XP_070853050.1"/>
    </source>
</evidence>
<gene>
    <name evidence="5" type="primary">LOC108017022</name>
</gene>